<organism evidence="2 3">
    <name type="scientific">Tenacibaculum vairaonense</name>
    <dbReference type="NCBI Taxonomy" id="3137860"/>
    <lineage>
        <taxon>Bacteria</taxon>
        <taxon>Pseudomonadati</taxon>
        <taxon>Bacteroidota</taxon>
        <taxon>Flavobacteriia</taxon>
        <taxon>Flavobacteriales</taxon>
        <taxon>Flavobacteriaceae</taxon>
        <taxon>Tenacibaculum</taxon>
    </lineage>
</organism>
<dbReference type="InterPro" id="IPR011250">
    <property type="entry name" value="OMP/PagP_B-barrel"/>
</dbReference>
<gene>
    <name evidence="2" type="ORF">T190115A13A_30217</name>
</gene>
<dbReference type="Pfam" id="PF13568">
    <property type="entry name" value="OMP_b-brl_2"/>
    <property type="match status" value="1"/>
</dbReference>
<evidence type="ECO:0000313" key="3">
    <source>
        <dbReference type="Proteomes" id="UP001497602"/>
    </source>
</evidence>
<protein>
    <submittedName>
        <fullName evidence="2">PorT family protein</fullName>
    </submittedName>
</protein>
<sequence length="224" mass="25852">MKKSLFIFIILVSTFSIYSQRKGDFEFGAGIGINYISSSATIELLNSNTQLQSISILPKASLNISVSGEYYFSKELGLKSKLIYDSKSWEFKLNNVHYFDLKLNQITLPILLNWHFGKHKNWYLNFGPYVDFLINEKEKNINTTLGQQLIINDSNEEIDSFESFNSFNIGIISGFGYQFYINPKTKLYIEYEGKFGFSEIAKNDLLDIFSNIRHSFNLGVLFKL</sequence>
<dbReference type="Proteomes" id="UP001497602">
    <property type="component" value="Unassembled WGS sequence"/>
</dbReference>
<name>A0ABP1FC90_9FLAO</name>
<dbReference type="SUPFAM" id="SSF56925">
    <property type="entry name" value="OMPA-like"/>
    <property type="match status" value="1"/>
</dbReference>
<comment type="caution">
    <text evidence="2">The sequence shown here is derived from an EMBL/GenBank/DDBJ whole genome shotgun (WGS) entry which is preliminary data.</text>
</comment>
<reference evidence="2 3" key="1">
    <citation type="submission" date="2024-05" db="EMBL/GenBank/DDBJ databases">
        <authorList>
            <person name="Duchaud E."/>
        </authorList>
    </citation>
    <scope>NUCLEOTIDE SEQUENCE [LARGE SCALE GENOMIC DNA]</scope>
    <source>
        <strain evidence="2">Ena-SAMPLE-TAB-13-05-2024-13:56:06:370-140305</strain>
    </source>
</reference>
<feature type="domain" description="Outer membrane protein beta-barrel" evidence="1">
    <location>
        <begin position="20"/>
        <end position="200"/>
    </location>
</feature>
<dbReference type="RefSeq" id="WP_348738999.1">
    <property type="nucleotide sequence ID" value="NZ_CAXJRC010000033.1"/>
</dbReference>
<dbReference type="InterPro" id="IPR025665">
    <property type="entry name" value="Beta-barrel_OMP_2"/>
</dbReference>
<evidence type="ECO:0000259" key="1">
    <source>
        <dbReference type="Pfam" id="PF13568"/>
    </source>
</evidence>
<keyword evidence="3" id="KW-1185">Reference proteome</keyword>
<proteinExistence type="predicted"/>
<accession>A0ABP1FC90</accession>
<dbReference type="EMBL" id="CAXJRC010000033">
    <property type="protein sequence ID" value="CAL2107371.1"/>
    <property type="molecule type" value="Genomic_DNA"/>
</dbReference>
<evidence type="ECO:0000313" key="2">
    <source>
        <dbReference type="EMBL" id="CAL2107371.1"/>
    </source>
</evidence>